<name>A0A942SWB7_9BACI</name>
<dbReference type="PANTHER" id="PTHR39339:SF1">
    <property type="entry name" value="CHAD DOMAIN-CONTAINING PROTEIN"/>
    <property type="match status" value="1"/>
</dbReference>
<dbReference type="SMART" id="SM00880">
    <property type="entry name" value="CHAD"/>
    <property type="match status" value="1"/>
</dbReference>
<dbReference type="Gene3D" id="1.40.20.10">
    <property type="entry name" value="CHAD domain"/>
    <property type="match status" value="1"/>
</dbReference>
<comment type="caution">
    <text evidence="3">The sequence shown here is derived from an EMBL/GenBank/DDBJ whole genome shotgun (WGS) entry which is preliminary data.</text>
</comment>
<sequence>MDTPTPAGPHSDTAPLGDPRRTWRVRDDRRLPALDPLAHAVRRRTPVSSREVVWDSEDRVLAGVGLELTESAGAWSLDRGSGPVPLPPDHDHDHDDDGDGDGDGDGDADDAVSPPRDQVEVFLRGRTLLPVLLRDTTTTLVTVAGKDGRPRAEVADVRVDEGTPDTAVLRSARWWALSDDGGHGVVARAVERALDDAAENAGDAPGSGDDLATAPRRLPPVRRTSTARRPRRGTAAAFAVAALDALRTDLVAVEPRVRADEDDAVHEFRKVLRRIRSVLAVHRGALDRDASGALRSALATVSRVAGVARDAEVLRDGLAHSAALAPAGYVDPGASRFLRAHVDDLRQQATADLRRTLRSARWFAALDSLDDLVDRAPVGPDGSMPVDRFVARRVERERRRLRRVVARTPDLVGRRGPETDELERLHDARKAARRLRYALEAVDAGVDIGERHLGRLQRVQDALGAGLDAARAAQAYRDVAELARSRGEDTFAFGVLATVEHNAAEHHLRRGRTLLDRL</sequence>
<dbReference type="InterPro" id="IPR007899">
    <property type="entry name" value="CHAD_dom"/>
</dbReference>
<evidence type="ECO:0000256" key="1">
    <source>
        <dbReference type="SAM" id="MobiDB-lite"/>
    </source>
</evidence>
<feature type="region of interest" description="Disordered" evidence="1">
    <location>
        <begin position="1"/>
        <end position="56"/>
    </location>
</feature>
<reference evidence="3" key="1">
    <citation type="submission" date="2021-05" db="EMBL/GenBank/DDBJ databases">
        <title>Novel Bacillus species.</title>
        <authorList>
            <person name="Liu G."/>
        </authorList>
    </citation>
    <scope>NUCLEOTIDE SEQUENCE</scope>
    <source>
        <strain evidence="3">FJAT-50051</strain>
    </source>
</reference>
<dbReference type="PANTHER" id="PTHR39339">
    <property type="entry name" value="SLR1444 PROTEIN"/>
    <property type="match status" value="1"/>
</dbReference>
<organism evidence="3">
    <name type="scientific">Neobacillus citreus</name>
    <dbReference type="NCBI Taxonomy" id="2833578"/>
    <lineage>
        <taxon>Bacteria</taxon>
        <taxon>Bacillati</taxon>
        <taxon>Bacillota</taxon>
        <taxon>Bacilli</taxon>
        <taxon>Bacillales</taxon>
        <taxon>Bacillaceae</taxon>
        <taxon>Neobacillus</taxon>
    </lineage>
</organism>
<gene>
    <name evidence="3" type="ORF">KHB02_08300</name>
</gene>
<feature type="region of interest" description="Disordered" evidence="1">
    <location>
        <begin position="75"/>
        <end position="118"/>
    </location>
</feature>
<dbReference type="PROSITE" id="PS51708">
    <property type="entry name" value="CHAD"/>
    <property type="match status" value="1"/>
</dbReference>
<feature type="compositionally biased region" description="Basic and acidic residues" evidence="1">
    <location>
        <begin position="18"/>
        <end position="32"/>
    </location>
</feature>
<dbReference type="InterPro" id="IPR038186">
    <property type="entry name" value="CHAD_dom_sf"/>
</dbReference>
<accession>A0A942SWB7</accession>
<feature type="domain" description="CHAD" evidence="2">
    <location>
        <begin position="232"/>
        <end position="518"/>
    </location>
</feature>
<dbReference type="EMBL" id="JAGYPE010000002">
    <property type="protein sequence ID" value="MBS4181384.1"/>
    <property type="molecule type" value="Genomic_DNA"/>
</dbReference>
<dbReference type="Pfam" id="PF05235">
    <property type="entry name" value="CHAD"/>
    <property type="match status" value="1"/>
</dbReference>
<dbReference type="AlphaFoldDB" id="A0A942SWB7"/>
<proteinExistence type="predicted"/>
<feature type="compositionally biased region" description="Acidic residues" evidence="1">
    <location>
        <begin position="96"/>
        <end position="110"/>
    </location>
</feature>
<protein>
    <submittedName>
        <fullName evidence="3">CHAD domain-containing protein</fullName>
    </submittedName>
</protein>
<evidence type="ECO:0000313" key="3">
    <source>
        <dbReference type="EMBL" id="MBS4181384.1"/>
    </source>
</evidence>
<evidence type="ECO:0000259" key="2">
    <source>
        <dbReference type="PROSITE" id="PS51708"/>
    </source>
</evidence>